<dbReference type="InterPro" id="IPR036249">
    <property type="entry name" value="Thioredoxin-like_sf"/>
</dbReference>
<name>A0A5P2DQ35_STRVZ</name>
<sequence length="244" mass="25894">MTAAVAWGALAVVTTGCGQGSYGTSSTGAAGPATYAGITDLPEALAADGTTITVGDPRAKTVVRLYEDPRCPVVADFESTGARAIRAQTFKRQVRTEYTFASFKDERLGGDGSKRAVNALRAALDGQKFAEYHAVLIDNQTAVEESGGFTTERLLALAEQVPGLRGEAFDTAVSTMRYQGFVTASQAAYEHTGDDPVGPGTPSFAIDSKLVSEELRGLFFEEQLAGDLLTMVRMDPVGWKNHRS</sequence>
<evidence type="ECO:0000259" key="1">
    <source>
        <dbReference type="Pfam" id="PF13462"/>
    </source>
</evidence>
<evidence type="ECO:0000313" key="3">
    <source>
        <dbReference type="Proteomes" id="UP000324101"/>
    </source>
</evidence>
<proteinExistence type="predicted"/>
<evidence type="ECO:0000313" key="2">
    <source>
        <dbReference type="EMBL" id="QES57294.1"/>
    </source>
</evidence>
<organism evidence="2 3">
    <name type="scientific">Streptomyces venezuelae</name>
    <dbReference type="NCBI Taxonomy" id="54571"/>
    <lineage>
        <taxon>Bacteria</taxon>
        <taxon>Bacillati</taxon>
        <taxon>Actinomycetota</taxon>
        <taxon>Actinomycetes</taxon>
        <taxon>Kitasatosporales</taxon>
        <taxon>Streptomycetaceae</taxon>
        <taxon>Streptomyces</taxon>
    </lineage>
</organism>
<reference evidence="2 3" key="1">
    <citation type="submission" date="2018-05" db="EMBL/GenBank/DDBJ databases">
        <title>Streptomyces venezuelae.</title>
        <authorList>
            <person name="Kim W."/>
            <person name="Lee N."/>
            <person name="Cho B.-K."/>
        </authorList>
    </citation>
    <scope>NUCLEOTIDE SEQUENCE [LARGE SCALE GENOMIC DNA]</scope>
    <source>
        <strain evidence="2 3">ATCC 21018</strain>
    </source>
</reference>
<dbReference type="SUPFAM" id="SSF52833">
    <property type="entry name" value="Thioredoxin-like"/>
    <property type="match status" value="1"/>
</dbReference>
<dbReference type="Pfam" id="PF13462">
    <property type="entry name" value="Thioredoxin_4"/>
    <property type="match status" value="1"/>
</dbReference>
<dbReference type="OrthoDB" id="4135024at2"/>
<gene>
    <name evidence="2" type="ORF">DEJ51_26505</name>
</gene>
<dbReference type="InterPro" id="IPR012336">
    <property type="entry name" value="Thioredoxin-like_fold"/>
</dbReference>
<accession>A0A5P2DQ35</accession>
<dbReference type="EMBL" id="CP029189">
    <property type="protein sequence ID" value="QES57294.1"/>
    <property type="molecule type" value="Genomic_DNA"/>
</dbReference>
<dbReference type="RefSeq" id="WP_150260103.1">
    <property type="nucleotide sequence ID" value="NZ_CP029189.1"/>
</dbReference>
<dbReference type="Gene3D" id="3.40.30.10">
    <property type="entry name" value="Glutaredoxin"/>
    <property type="match status" value="1"/>
</dbReference>
<protein>
    <recommendedName>
        <fullName evidence="1">Thioredoxin-like fold domain-containing protein</fullName>
    </recommendedName>
</protein>
<feature type="domain" description="Thioredoxin-like fold" evidence="1">
    <location>
        <begin position="49"/>
        <end position="214"/>
    </location>
</feature>
<dbReference type="Proteomes" id="UP000324101">
    <property type="component" value="Chromosome"/>
</dbReference>
<dbReference type="AlphaFoldDB" id="A0A5P2DQ35"/>